<protein>
    <submittedName>
        <fullName evidence="1">Uncharacterized protein</fullName>
    </submittedName>
</protein>
<reference evidence="1" key="2">
    <citation type="journal article" date="2015" name="Data Brief">
        <title>Shoot transcriptome of the giant reed, Arundo donax.</title>
        <authorList>
            <person name="Barrero R.A."/>
            <person name="Guerrero F.D."/>
            <person name="Moolhuijzen P."/>
            <person name="Goolsby J.A."/>
            <person name="Tidwell J."/>
            <person name="Bellgard S.E."/>
            <person name="Bellgard M.I."/>
        </authorList>
    </citation>
    <scope>NUCLEOTIDE SEQUENCE</scope>
    <source>
        <tissue evidence="1">Shoot tissue taken approximately 20 cm above the soil surface</tissue>
    </source>
</reference>
<proteinExistence type="predicted"/>
<organism evidence="1">
    <name type="scientific">Arundo donax</name>
    <name type="common">Giant reed</name>
    <name type="synonym">Donax arundinaceus</name>
    <dbReference type="NCBI Taxonomy" id="35708"/>
    <lineage>
        <taxon>Eukaryota</taxon>
        <taxon>Viridiplantae</taxon>
        <taxon>Streptophyta</taxon>
        <taxon>Embryophyta</taxon>
        <taxon>Tracheophyta</taxon>
        <taxon>Spermatophyta</taxon>
        <taxon>Magnoliopsida</taxon>
        <taxon>Liliopsida</taxon>
        <taxon>Poales</taxon>
        <taxon>Poaceae</taxon>
        <taxon>PACMAD clade</taxon>
        <taxon>Arundinoideae</taxon>
        <taxon>Arundineae</taxon>
        <taxon>Arundo</taxon>
    </lineage>
</organism>
<name>A0A0A9HM59_ARUDO</name>
<evidence type="ECO:0000313" key="1">
    <source>
        <dbReference type="EMBL" id="JAE35946.1"/>
    </source>
</evidence>
<sequence>MHTRKYCIKTGVETA</sequence>
<accession>A0A0A9HM59</accession>
<dbReference type="EMBL" id="GBRH01161950">
    <property type="protein sequence ID" value="JAE35946.1"/>
    <property type="molecule type" value="Transcribed_RNA"/>
</dbReference>
<reference evidence="1" key="1">
    <citation type="submission" date="2014-09" db="EMBL/GenBank/DDBJ databases">
        <authorList>
            <person name="Magalhaes I.L.F."/>
            <person name="Oliveira U."/>
            <person name="Santos F.R."/>
            <person name="Vidigal T.H.D.A."/>
            <person name="Brescovit A.D."/>
            <person name="Santos A.J."/>
        </authorList>
    </citation>
    <scope>NUCLEOTIDE SEQUENCE</scope>
    <source>
        <tissue evidence="1">Shoot tissue taken approximately 20 cm above the soil surface</tissue>
    </source>
</reference>